<dbReference type="AlphaFoldDB" id="A0A1U7LJF5"/>
<name>A0A1U7LJF5_NEOID</name>
<evidence type="ECO:0000313" key="2">
    <source>
        <dbReference type="EMBL" id="OLL22790.1"/>
    </source>
</evidence>
<feature type="region of interest" description="Disordered" evidence="1">
    <location>
        <begin position="62"/>
        <end position="81"/>
    </location>
</feature>
<protein>
    <submittedName>
        <fullName evidence="2">Serine/threonine-protein kinase gad8</fullName>
    </submittedName>
</protein>
<feature type="compositionally biased region" description="Low complexity" evidence="1">
    <location>
        <begin position="12"/>
        <end position="36"/>
    </location>
</feature>
<dbReference type="GO" id="GO:0016301">
    <property type="term" value="F:kinase activity"/>
    <property type="evidence" value="ECO:0007669"/>
    <property type="project" value="UniProtKB-KW"/>
</dbReference>
<dbReference type="EMBL" id="LXFE01002745">
    <property type="protein sequence ID" value="OLL22790.1"/>
    <property type="molecule type" value="Genomic_DNA"/>
</dbReference>
<comment type="caution">
    <text evidence="2">The sequence shown here is derived from an EMBL/GenBank/DDBJ whole genome shotgun (WGS) entry which is preliminary data.</text>
</comment>
<keyword evidence="2" id="KW-0808">Transferase</keyword>
<evidence type="ECO:0000256" key="1">
    <source>
        <dbReference type="SAM" id="MobiDB-lite"/>
    </source>
</evidence>
<dbReference type="OrthoDB" id="63267at2759"/>
<dbReference type="STRING" id="1198029.A0A1U7LJF5"/>
<dbReference type="Proteomes" id="UP000186594">
    <property type="component" value="Unassembled WGS sequence"/>
</dbReference>
<organism evidence="2 3">
    <name type="scientific">Neolecta irregularis (strain DAH-3)</name>
    <dbReference type="NCBI Taxonomy" id="1198029"/>
    <lineage>
        <taxon>Eukaryota</taxon>
        <taxon>Fungi</taxon>
        <taxon>Dikarya</taxon>
        <taxon>Ascomycota</taxon>
        <taxon>Taphrinomycotina</taxon>
        <taxon>Neolectales</taxon>
        <taxon>Neolectaceae</taxon>
        <taxon>Neolecta</taxon>
    </lineage>
</organism>
<gene>
    <name evidence="2" type="ORF">NEOLI_002650</name>
</gene>
<proteinExistence type="predicted"/>
<keyword evidence="3" id="KW-1185">Reference proteome</keyword>
<keyword evidence="2" id="KW-0418">Kinase</keyword>
<feature type="region of interest" description="Disordered" evidence="1">
    <location>
        <begin position="1"/>
        <end position="43"/>
    </location>
</feature>
<evidence type="ECO:0000313" key="3">
    <source>
        <dbReference type="Proteomes" id="UP000186594"/>
    </source>
</evidence>
<feature type="compositionally biased region" description="Low complexity" evidence="1">
    <location>
        <begin position="71"/>
        <end position="81"/>
    </location>
</feature>
<accession>A0A1U7LJF5</accession>
<reference evidence="2 3" key="1">
    <citation type="submission" date="2016-04" db="EMBL/GenBank/DDBJ databases">
        <title>Evolutionary innovation and constraint leading to complex multicellularity in the Ascomycota.</title>
        <authorList>
            <person name="Cisse O."/>
            <person name="Nguyen A."/>
            <person name="Hewitt D.A."/>
            <person name="Jedd G."/>
            <person name="Stajich J.E."/>
        </authorList>
    </citation>
    <scope>NUCLEOTIDE SEQUENCE [LARGE SCALE GENOMIC DNA]</scope>
    <source>
        <strain evidence="2 3">DAH-3</strain>
    </source>
</reference>
<sequence>MSWKLTKKFKEATSLSPAPASSRSSASSTATITPSTHMPLTDSLNPGLLSVGVLSAKGLTLPPGIEPPARPSSSSSFFRGHQSRSSRQLAALLPYVVMEFDKNEVLVDAIKGSIQEPEWGYTGSLYDYI</sequence>